<protein>
    <recommendedName>
        <fullName evidence="3">Ycf15</fullName>
    </recommendedName>
</protein>
<evidence type="ECO:0008006" key="3">
    <source>
        <dbReference type="Google" id="ProtNLM"/>
    </source>
</evidence>
<dbReference type="EMBL" id="CAUEEQ010016192">
    <property type="protein sequence ID" value="CAJ0940098.1"/>
    <property type="molecule type" value="Genomic_DNA"/>
</dbReference>
<evidence type="ECO:0000313" key="1">
    <source>
        <dbReference type="EMBL" id="CAJ0940098.1"/>
    </source>
</evidence>
<organism evidence="1 2">
    <name type="scientific">Ranitomeya imitator</name>
    <name type="common">mimic poison frog</name>
    <dbReference type="NCBI Taxonomy" id="111125"/>
    <lineage>
        <taxon>Eukaryota</taxon>
        <taxon>Metazoa</taxon>
        <taxon>Chordata</taxon>
        <taxon>Craniata</taxon>
        <taxon>Vertebrata</taxon>
        <taxon>Euteleostomi</taxon>
        <taxon>Amphibia</taxon>
        <taxon>Batrachia</taxon>
        <taxon>Anura</taxon>
        <taxon>Neobatrachia</taxon>
        <taxon>Hyloidea</taxon>
        <taxon>Dendrobatidae</taxon>
        <taxon>Dendrobatinae</taxon>
        <taxon>Ranitomeya</taxon>
    </lineage>
</organism>
<accession>A0ABN9LIF6</accession>
<keyword evidence="2" id="KW-1185">Reference proteome</keyword>
<evidence type="ECO:0000313" key="2">
    <source>
        <dbReference type="Proteomes" id="UP001176940"/>
    </source>
</evidence>
<comment type="caution">
    <text evidence="1">The sequence shown here is derived from an EMBL/GenBank/DDBJ whole genome shotgun (WGS) entry which is preliminary data.</text>
</comment>
<reference evidence="1" key="1">
    <citation type="submission" date="2023-07" db="EMBL/GenBank/DDBJ databases">
        <authorList>
            <person name="Stuckert A."/>
        </authorList>
    </citation>
    <scope>NUCLEOTIDE SEQUENCE</scope>
</reference>
<dbReference type="Proteomes" id="UP001176940">
    <property type="component" value="Unassembled WGS sequence"/>
</dbReference>
<proteinExistence type="predicted"/>
<name>A0ABN9LIF6_9NEOB</name>
<gene>
    <name evidence="1" type="ORF">RIMI_LOCUS8238518</name>
</gene>
<sequence>MPDRGRILYFQWKAKMADKLYNLQNSILHPDLPTVWLTIRSRRHSVSGAKSLL</sequence>